<accession>A0A1A8YH95</accession>
<dbReference type="EMBL" id="FLRD01000002">
    <property type="protein sequence ID" value="SBT30496.1"/>
    <property type="molecule type" value="Genomic_DNA"/>
</dbReference>
<name>A0A1A8YH95_PLAOA</name>
<dbReference type="Proteomes" id="UP000078555">
    <property type="component" value="Unassembled WGS sequence"/>
</dbReference>
<evidence type="ECO:0000313" key="4">
    <source>
        <dbReference type="Proteomes" id="UP000078555"/>
    </source>
</evidence>
<organism evidence="2 3">
    <name type="scientific">Plasmodium ovale wallikeri</name>
    <dbReference type="NCBI Taxonomy" id="864142"/>
    <lineage>
        <taxon>Eukaryota</taxon>
        <taxon>Sar</taxon>
        <taxon>Alveolata</taxon>
        <taxon>Apicomplexa</taxon>
        <taxon>Aconoidasida</taxon>
        <taxon>Haemosporida</taxon>
        <taxon>Plasmodiidae</taxon>
        <taxon>Plasmodium</taxon>
        <taxon>Plasmodium (Plasmodium)</taxon>
    </lineage>
</organism>
<dbReference type="EMBL" id="FLRE01000007">
    <property type="protein sequence ID" value="SBT30923.1"/>
    <property type="molecule type" value="Genomic_DNA"/>
</dbReference>
<evidence type="ECO:0000313" key="3">
    <source>
        <dbReference type="Proteomes" id="UP000078550"/>
    </source>
</evidence>
<evidence type="ECO:0000313" key="1">
    <source>
        <dbReference type="EMBL" id="SBT30496.1"/>
    </source>
</evidence>
<sequence>MRPHCCTYNTAQYLHIHDLCEQNERFYRAYLRKEPVRDNEGGEMLLCAGTDTQKHTLAQKHALTLPLAGTCMPFFLWGYNAAHEARQPPNAKARLLTAEA</sequence>
<reference evidence="2" key="2">
    <citation type="submission" date="2016-05" db="EMBL/GenBank/DDBJ databases">
        <authorList>
            <person name="Lavstsen T."/>
            <person name="Jespersen J.S."/>
        </authorList>
    </citation>
    <scope>NUCLEOTIDE SEQUENCE [LARGE SCALE GENOMIC DNA]</scope>
</reference>
<gene>
    <name evidence="1" type="ORF">POVWA1_001600</name>
    <name evidence="2" type="ORF">POVWA2_001490</name>
</gene>
<keyword evidence="4" id="KW-1185">Reference proteome</keyword>
<reference evidence="3 4" key="1">
    <citation type="submission" date="2016-05" db="EMBL/GenBank/DDBJ databases">
        <authorList>
            <person name="Naeem Raeece"/>
        </authorList>
    </citation>
    <scope>NUCLEOTIDE SEQUENCE [LARGE SCALE GENOMIC DNA]</scope>
</reference>
<protein>
    <submittedName>
        <fullName evidence="2">Uncharacterized protein</fullName>
    </submittedName>
</protein>
<evidence type="ECO:0000313" key="2">
    <source>
        <dbReference type="EMBL" id="SBT30923.1"/>
    </source>
</evidence>
<dbReference type="Proteomes" id="UP000078550">
    <property type="component" value="Unassembled WGS sequence"/>
</dbReference>
<dbReference type="AlphaFoldDB" id="A0A1A8YH95"/>
<proteinExistence type="predicted"/>